<feature type="compositionally biased region" description="Basic and acidic residues" evidence="1">
    <location>
        <begin position="49"/>
        <end position="81"/>
    </location>
</feature>
<dbReference type="InterPro" id="IPR039146">
    <property type="entry name" value="GPANK1"/>
</dbReference>
<evidence type="ECO:0000256" key="1">
    <source>
        <dbReference type="SAM" id="MobiDB-lite"/>
    </source>
</evidence>
<protein>
    <submittedName>
        <fullName evidence="3">G patch domain and ankyrin repeat-containing protein 1</fullName>
    </submittedName>
</protein>
<dbReference type="SMART" id="SM00443">
    <property type="entry name" value="G_patch"/>
    <property type="match status" value="1"/>
</dbReference>
<keyword evidence="4" id="KW-1185">Reference proteome</keyword>
<dbReference type="Proteomes" id="UP000314294">
    <property type="component" value="Unassembled WGS sequence"/>
</dbReference>
<dbReference type="PANTHER" id="PTHR20923:SF1">
    <property type="entry name" value="G PATCH DOMAIN AND ANKYRIN REPEAT-CONTAINING PROTEIN 1"/>
    <property type="match status" value="1"/>
</dbReference>
<gene>
    <name evidence="3" type="primary">Gpank1</name>
    <name evidence="3" type="ORF">EYF80_066359</name>
</gene>
<dbReference type="OrthoDB" id="4735278at2759"/>
<dbReference type="EMBL" id="SRLO01018208">
    <property type="protein sequence ID" value="TNN23520.1"/>
    <property type="molecule type" value="Genomic_DNA"/>
</dbReference>
<feature type="domain" description="G-patch" evidence="2">
    <location>
        <begin position="1"/>
        <end position="40"/>
    </location>
</feature>
<dbReference type="InterPro" id="IPR000467">
    <property type="entry name" value="G_patch_dom"/>
</dbReference>
<accession>A0A4Z2E4M0</accession>
<name>A0A4Z2E4M0_9TELE</name>
<proteinExistence type="predicted"/>
<dbReference type="GO" id="GO:0003676">
    <property type="term" value="F:nucleic acid binding"/>
    <property type="evidence" value="ECO:0007669"/>
    <property type="project" value="InterPro"/>
</dbReference>
<feature type="region of interest" description="Disordered" evidence="1">
    <location>
        <begin position="1"/>
        <end position="81"/>
    </location>
</feature>
<dbReference type="Pfam" id="PF01585">
    <property type="entry name" value="G-patch"/>
    <property type="match status" value="1"/>
</dbReference>
<reference evidence="3 4" key="1">
    <citation type="submission" date="2019-03" db="EMBL/GenBank/DDBJ databases">
        <title>First draft genome of Liparis tanakae, snailfish: a comprehensive survey of snailfish specific genes.</title>
        <authorList>
            <person name="Kim W."/>
            <person name="Song I."/>
            <person name="Jeong J.-H."/>
            <person name="Kim D."/>
            <person name="Kim S."/>
            <person name="Ryu S."/>
            <person name="Song J.Y."/>
            <person name="Lee S.K."/>
        </authorList>
    </citation>
    <scope>NUCLEOTIDE SEQUENCE [LARGE SCALE GENOMIC DNA]</scope>
    <source>
        <tissue evidence="3">Muscle</tissue>
    </source>
</reference>
<evidence type="ECO:0000313" key="3">
    <source>
        <dbReference type="EMBL" id="TNN23520.1"/>
    </source>
</evidence>
<evidence type="ECO:0000313" key="4">
    <source>
        <dbReference type="Proteomes" id="UP000314294"/>
    </source>
</evidence>
<evidence type="ECO:0000259" key="2">
    <source>
        <dbReference type="PROSITE" id="PS50174"/>
    </source>
</evidence>
<comment type="caution">
    <text evidence="3">The sequence shown here is derived from an EMBL/GenBank/DDBJ whole genome shotgun (WGS) entry which is preliminary data.</text>
</comment>
<dbReference type="PROSITE" id="PS50174">
    <property type="entry name" value="G_PATCH"/>
    <property type="match status" value="1"/>
</dbReference>
<organism evidence="3 4">
    <name type="scientific">Liparis tanakae</name>
    <name type="common">Tanaka's snailfish</name>
    <dbReference type="NCBI Taxonomy" id="230148"/>
    <lineage>
        <taxon>Eukaryota</taxon>
        <taxon>Metazoa</taxon>
        <taxon>Chordata</taxon>
        <taxon>Craniata</taxon>
        <taxon>Vertebrata</taxon>
        <taxon>Euteleostomi</taxon>
        <taxon>Actinopterygii</taxon>
        <taxon>Neopterygii</taxon>
        <taxon>Teleostei</taxon>
        <taxon>Neoteleostei</taxon>
        <taxon>Acanthomorphata</taxon>
        <taxon>Eupercaria</taxon>
        <taxon>Perciformes</taxon>
        <taxon>Cottioidei</taxon>
        <taxon>Cottales</taxon>
        <taxon>Liparidae</taxon>
        <taxon>Liparis</taxon>
    </lineage>
</organism>
<dbReference type="PANTHER" id="PTHR20923">
    <property type="entry name" value="BAT4 PROTEIN-RELATED"/>
    <property type="match status" value="1"/>
</dbReference>
<dbReference type="AlphaFoldDB" id="A0A4Z2E4M0"/>
<sequence length="100" mass="11352">MMVRCGWKPGSGLGPEGEGPQQPVPTVLKRDQTGLGFGHTKRAKVTHFQPRDCDAVKRPNGKGERGGKGKGQRREDSRRKELYEKNWERDFRASFNRTDL</sequence>